<accession>A0ABQ8JCY5</accession>
<evidence type="ECO:0000256" key="6">
    <source>
        <dbReference type="ARBA" id="ARBA00022692"/>
    </source>
</evidence>
<feature type="domain" description="DIX" evidence="13">
    <location>
        <begin position="470"/>
        <end position="559"/>
    </location>
</feature>
<feature type="transmembrane region" description="Helical" evidence="11">
    <location>
        <begin position="837"/>
        <end position="857"/>
    </location>
</feature>
<keyword evidence="6 11" id="KW-0812">Transmembrane</keyword>
<keyword evidence="4" id="KW-0106">Calcium</keyword>
<evidence type="ECO:0000256" key="11">
    <source>
        <dbReference type="SAM" id="Phobius"/>
    </source>
</evidence>
<organism evidence="14 15">
    <name type="scientific">Dermatophagoides pteronyssinus</name>
    <name type="common">European house dust mite</name>
    <dbReference type="NCBI Taxonomy" id="6956"/>
    <lineage>
        <taxon>Eukaryota</taxon>
        <taxon>Metazoa</taxon>
        <taxon>Ecdysozoa</taxon>
        <taxon>Arthropoda</taxon>
        <taxon>Chelicerata</taxon>
        <taxon>Arachnida</taxon>
        <taxon>Acari</taxon>
        <taxon>Acariformes</taxon>
        <taxon>Sarcoptiformes</taxon>
        <taxon>Astigmata</taxon>
        <taxon>Psoroptidia</taxon>
        <taxon>Analgoidea</taxon>
        <taxon>Pyroglyphidae</taxon>
        <taxon>Dermatophagoidinae</taxon>
        <taxon>Dermatophagoides</taxon>
    </lineage>
</organism>
<dbReference type="PROSITE" id="PS50132">
    <property type="entry name" value="RGS"/>
    <property type="match status" value="1"/>
</dbReference>
<feature type="transmembrane region" description="Helical" evidence="11">
    <location>
        <begin position="915"/>
        <end position="937"/>
    </location>
</feature>
<feature type="transmembrane region" description="Helical" evidence="11">
    <location>
        <begin position="800"/>
        <end position="825"/>
    </location>
</feature>
<evidence type="ECO:0000259" key="12">
    <source>
        <dbReference type="PROSITE" id="PS50132"/>
    </source>
</evidence>
<keyword evidence="4" id="KW-0109">Calcium transport</keyword>
<dbReference type="InterPro" id="IPR001158">
    <property type="entry name" value="DIX"/>
</dbReference>
<dbReference type="PANTHER" id="PTHR10846">
    <property type="entry name" value="SODIUM/POTASSIUM/CALCIUM EXCHANGER"/>
    <property type="match status" value="1"/>
</dbReference>
<dbReference type="InterPro" id="IPR016137">
    <property type="entry name" value="RGS"/>
</dbReference>
<keyword evidence="7 11" id="KW-1133">Transmembrane helix</keyword>
<dbReference type="SUPFAM" id="SSF48097">
    <property type="entry name" value="Regulator of G-protein signaling, RGS"/>
    <property type="match status" value="1"/>
</dbReference>
<feature type="transmembrane region" description="Helical" evidence="11">
    <location>
        <begin position="674"/>
        <end position="699"/>
    </location>
</feature>
<sequence>MLNFYFACIGLKSQEIDIATRNRLISVIFKRFILNPQILSLSEKCQQNLLDIYKNQRNHNQDSSTNDHSANRQLDANTFDEAFDEIEAQLSGGIYQNFLKSRIFFDYINKFDSTINNVQQTQSSSAAGTSSSCNKTTNYSDQQQSSHGKCNSELQNADDQTEQESIAESNNNYINRYDMPVIDEISEDGDSTTVIEVVPKSAQQQQQYQQHSRQQQQSFRSLTLSNKLNSSQGVNSRLPGLQLQYYQLENCPPHPYHVNRHAQYSSIQHNSKKDSEIESISSSDSSLVCSARDRKSSIRNSMSLSNKTLAQRFQRPPPQQLKNQLLPTEDPEEFARKLIEKLNKVRSEQETDIKLSQALKSFEPILDKHFAQVFETPNADSPSTSNQSTSAVPTFTHAHNNLQQQQQQIHYFAGQPVITNSTAAILTESGNSATSTTIHQLLPPPSPLSPQPHFINQFNSALSINSSANCVPIPAYVKFSNEEVPHKLTLMGPHITLLTFKQQIPSKRNGIQEFFFKRQSSESEKLDCGSDSLWINIKDDHQLLPQLDGKIHARIRKNGGIFVHFFLLIYICLSLGIVCDYYFLSSLGAISDELNLPADVAGATFMAIGTSAPELFTSIIGVFISKDDIGTGTILGSAVFNIIFIPAVCSFASYFFSTNQQANVSKFAIIRDSIFYLITVTTLIESLAMICLFCIYLIIMYYNTKLGDLAGGKISPTITPVTEKTPLLTVPNEMDGNGMESLSIPSRSRTNSLSNRRLSSMAEDGIIEEENWAESNLLMKILLYPVQFIFRWTIPKPIGYWFITTFIISIFWIILLTYLSVWMVTIIGDTLKIPETVGGLTLLAAGTSIPELISSVLVVKRAGLVDMALCNSIGSNIFDILICLGLPWFIKSIINMIDFSTLDTSITSIVIHSEGLPLTTFSLLLAIIALITSLSMFEWKLSLGVGITCTCIYIVFITIASFVEIAFA</sequence>
<feature type="transmembrane region" description="Helical" evidence="11">
    <location>
        <begin position="632"/>
        <end position="654"/>
    </location>
</feature>
<dbReference type="Gene3D" id="1.10.167.10">
    <property type="entry name" value="Regulator of G-protein Signalling 4, domain 2"/>
    <property type="match status" value="1"/>
</dbReference>
<dbReference type="InterPro" id="IPR024066">
    <property type="entry name" value="RGS_subdom1/3"/>
</dbReference>
<dbReference type="EMBL" id="NJHN03000051">
    <property type="protein sequence ID" value="KAH9420282.1"/>
    <property type="molecule type" value="Genomic_DNA"/>
</dbReference>
<dbReference type="InterPro" id="IPR038207">
    <property type="entry name" value="DIX_dom_sf"/>
</dbReference>
<gene>
    <name evidence="14" type="ORF">DERP_011196</name>
</gene>
<feature type="region of interest" description="Disordered" evidence="10">
    <location>
        <begin position="264"/>
        <end position="304"/>
    </location>
</feature>
<dbReference type="PANTHER" id="PTHR10846:SF73">
    <property type="entry name" value="SODIUM_CALCIUM EXCHANGER MEMBRANE REGION DOMAIN-CONTAINING PROTEIN"/>
    <property type="match status" value="1"/>
</dbReference>
<comment type="caution">
    <text evidence="14">The sequence shown here is derived from an EMBL/GenBank/DDBJ whole genome shotgun (WGS) entry which is preliminary data.</text>
</comment>
<protein>
    <submittedName>
        <fullName evidence="14">Uncharacterized protein</fullName>
    </submittedName>
</protein>
<feature type="transmembrane region" description="Helical" evidence="11">
    <location>
        <begin position="877"/>
        <end position="894"/>
    </location>
</feature>
<feature type="compositionally biased region" description="Polar residues" evidence="10">
    <location>
        <begin position="133"/>
        <end position="165"/>
    </location>
</feature>
<evidence type="ECO:0000256" key="8">
    <source>
        <dbReference type="ARBA" id="ARBA00023136"/>
    </source>
</evidence>
<evidence type="ECO:0000256" key="1">
    <source>
        <dbReference type="ARBA" id="ARBA00004141"/>
    </source>
</evidence>
<evidence type="ECO:0000259" key="13">
    <source>
        <dbReference type="PROSITE" id="PS50841"/>
    </source>
</evidence>
<evidence type="ECO:0000256" key="9">
    <source>
        <dbReference type="PROSITE-ProRule" id="PRU00069"/>
    </source>
</evidence>
<comment type="subcellular location">
    <subcellularLocation>
        <location evidence="1">Membrane</location>
        <topology evidence="1">Multi-pass membrane protein</topology>
    </subcellularLocation>
</comment>
<dbReference type="Pfam" id="PF01699">
    <property type="entry name" value="Na_Ca_ex"/>
    <property type="match status" value="2"/>
</dbReference>
<dbReference type="Proteomes" id="UP000887458">
    <property type="component" value="Unassembled WGS sequence"/>
</dbReference>
<evidence type="ECO:0000256" key="4">
    <source>
        <dbReference type="ARBA" id="ARBA00022568"/>
    </source>
</evidence>
<comment type="similarity">
    <text evidence="2">Belongs to the Ca(2+):cation antiporter (CaCA) (TC 2.A.19) family. SLC24A subfamily.</text>
</comment>
<dbReference type="InterPro" id="IPR004837">
    <property type="entry name" value="NaCa_Exmemb"/>
</dbReference>
<proteinExistence type="inferred from homology"/>
<dbReference type="InterPro" id="IPR004481">
    <property type="entry name" value="K/Na/Ca-exchanger"/>
</dbReference>
<dbReference type="Gene3D" id="2.40.240.130">
    <property type="match status" value="1"/>
</dbReference>
<dbReference type="InterPro" id="IPR036305">
    <property type="entry name" value="RGS_sf"/>
</dbReference>
<feature type="domain" description="RGS" evidence="12">
    <location>
        <begin position="1"/>
        <end position="108"/>
    </location>
</feature>
<evidence type="ECO:0000256" key="10">
    <source>
        <dbReference type="SAM" id="MobiDB-lite"/>
    </source>
</evidence>
<keyword evidence="5 9" id="KW-0879">Wnt signaling pathway</keyword>
<feature type="transmembrane region" description="Helical" evidence="11">
    <location>
        <begin position="603"/>
        <end position="625"/>
    </location>
</feature>
<evidence type="ECO:0000313" key="15">
    <source>
        <dbReference type="Proteomes" id="UP000887458"/>
    </source>
</evidence>
<keyword evidence="3" id="KW-0050">Antiport</keyword>
<feature type="transmembrane region" description="Helical" evidence="11">
    <location>
        <begin position="943"/>
        <end position="967"/>
    </location>
</feature>
<dbReference type="Pfam" id="PF00778">
    <property type="entry name" value="DIX"/>
    <property type="match status" value="1"/>
</dbReference>
<dbReference type="NCBIfam" id="TIGR00367">
    <property type="entry name" value="calcium/sodium antiporter"/>
    <property type="match status" value="1"/>
</dbReference>
<evidence type="ECO:0000256" key="3">
    <source>
        <dbReference type="ARBA" id="ARBA00022449"/>
    </source>
</evidence>
<keyword evidence="8 11" id="KW-0472">Membrane</keyword>
<evidence type="ECO:0000256" key="2">
    <source>
        <dbReference type="ARBA" id="ARBA00005364"/>
    </source>
</evidence>
<feature type="non-terminal residue" evidence="14">
    <location>
        <position position="968"/>
    </location>
</feature>
<evidence type="ECO:0000256" key="7">
    <source>
        <dbReference type="ARBA" id="ARBA00022989"/>
    </source>
</evidence>
<dbReference type="Pfam" id="PF00615">
    <property type="entry name" value="RGS"/>
    <property type="match status" value="1"/>
</dbReference>
<feature type="region of interest" description="Disordered" evidence="10">
    <location>
        <begin position="124"/>
        <end position="165"/>
    </location>
</feature>
<dbReference type="Gene3D" id="1.20.1420.30">
    <property type="entry name" value="NCX, central ion-binding region"/>
    <property type="match status" value="2"/>
</dbReference>
<keyword evidence="4" id="KW-0406">Ion transport</keyword>
<dbReference type="InterPro" id="IPR029071">
    <property type="entry name" value="Ubiquitin-like_domsf"/>
</dbReference>
<name>A0ABQ8JCY5_DERPT</name>
<keyword evidence="15" id="KW-1185">Reference proteome</keyword>
<keyword evidence="4" id="KW-0813">Transport</keyword>
<reference evidence="14 15" key="1">
    <citation type="journal article" date="2018" name="J. Allergy Clin. Immunol.">
        <title>High-quality assembly of Dermatophagoides pteronyssinus genome and transcriptome reveals a wide range of novel allergens.</title>
        <authorList>
            <person name="Liu X.Y."/>
            <person name="Yang K.Y."/>
            <person name="Wang M.Q."/>
            <person name="Kwok J.S."/>
            <person name="Zeng X."/>
            <person name="Yang Z."/>
            <person name="Xiao X.J."/>
            <person name="Lau C.P."/>
            <person name="Li Y."/>
            <person name="Huang Z.M."/>
            <person name="Ba J.G."/>
            <person name="Yim A.K."/>
            <person name="Ouyang C.Y."/>
            <person name="Ngai S.M."/>
            <person name="Chan T.F."/>
            <person name="Leung E.L."/>
            <person name="Liu L."/>
            <person name="Liu Z.G."/>
            <person name="Tsui S.K."/>
        </authorList>
    </citation>
    <scope>NUCLEOTIDE SEQUENCE [LARGE SCALE GENOMIC DNA]</scope>
    <source>
        <strain evidence="14">Derp</strain>
    </source>
</reference>
<dbReference type="InterPro" id="IPR044926">
    <property type="entry name" value="RGS_subdomain_2"/>
</dbReference>
<dbReference type="Gene3D" id="1.10.196.10">
    <property type="match status" value="1"/>
</dbReference>
<reference evidence="14 15" key="2">
    <citation type="journal article" date="2022" name="Mol. Biol. Evol.">
        <title>Comparative Genomics Reveals Insights into the Divergent Evolution of Astigmatic Mites and Household Pest Adaptations.</title>
        <authorList>
            <person name="Xiong Q."/>
            <person name="Wan A.T."/>
            <person name="Liu X."/>
            <person name="Fung C.S."/>
            <person name="Xiao X."/>
            <person name="Malainual N."/>
            <person name="Hou J."/>
            <person name="Wang L."/>
            <person name="Wang M."/>
            <person name="Yang K.Y."/>
            <person name="Cui Y."/>
            <person name="Leung E.L."/>
            <person name="Nong W."/>
            <person name="Shin S.K."/>
            <person name="Au S.W."/>
            <person name="Jeong K.Y."/>
            <person name="Chew F.T."/>
            <person name="Hui J.H."/>
            <person name="Leung T.F."/>
            <person name="Tungtrongchitr A."/>
            <person name="Zhong N."/>
            <person name="Liu Z."/>
            <person name="Tsui S.K."/>
        </authorList>
    </citation>
    <scope>NUCLEOTIDE SEQUENCE [LARGE SCALE GENOMIC DNA]</scope>
    <source>
        <strain evidence="14">Derp</strain>
    </source>
</reference>
<evidence type="ECO:0000256" key="5">
    <source>
        <dbReference type="ARBA" id="ARBA00022687"/>
    </source>
</evidence>
<feature type="transmembrane region" description="Helical" evidence="11">
    <location>
        <begin position="561"/>
        <end position="583"/>
    </location>
</feature>
<dbReference type="InterPro" id="IPR044880">
    <property type="entry name" value="NCX_ion-bd_dom_sf"/>
</dbReference>
<dbReference type="SUPFAM" id="SSF54236">
    <property type="entry name" value="Ubiquitin-like"/>
    <property type="match status" value="1"/>
</dbReference>
<evidence type="ECO:0000313" key="14">
    <source>
        <dbReference type="EMBL" id="KAH9420282.1"/>
    </source>
</evidence>
<dbReference type="PROSITE" id="PS50841">
    <property type="entry name" value="DIX"/>
    <property type="match status" value="1"/>
</dbReference>